<organism evidence="1 2">
    <name type="scientific">Arabidopsis thaliana</name>
    <name type="common">Mouse-ear cress</name>
    <dbReference type="NCBI Taxonomy" id="3702"/>
    <lineage>
        <taxon>Eukaryota</taxon>
        <taxon>Viridiplantae</taxon>
        <taxon>Streptophyta</taxon>
        <taxon>Embryophyta</taxon>
        <taxon>Tracheophyta</taxon>
        <taxon>Spermatophyta</taxon>
        <taxon>Magnoliopsida</taxon>
        <taxon>eudicotyledons</taxon>
        <taxon>Gunneridae</taxon>
        <taxon>Pentapetalae</taxon>
        <taxon>rosids</taxon>
        <taxon>malvids</taxon>
        <taxon>Brassicales</taxon>
        <taxon>Brassicaceae</taxon>
        <taxon>Camelineae</taxon>
        <taxon>Arabidopsis</taxon>
    </lineage>
</organism>
<comment type="caution">
    <text evidence="1">The sequence shown here is derived from an EMBL/GenBank/DDBJ whole genome shotgun (WGS) entry which is preliminary data.</text>
</comment>
<dbReference type="Proteomes" id="UP000078284">
    <property type="component" value="Chromosome 5"/>
</dbReference>
<sequence>MSSPKDVLIISVNQFLKSHNPHTILHLHTSVLFNSLSFYLSLLSPNHHSEKKLKWDNDSRDLKSA</sequence>
<reference evidence="2" key="1">
    <citation type="journal article" date="2016" name="Proc. Natl. Acad. Sci. U.S.A.">
        <title>Chromosome-level assembly of Arabidopsis thaliana Ler reveals the extent of translocation and inversion polymorphisms.</title>
        <authorList>
            <person name="Zapata L."/>
            <person name="Ding J."/>
            <person name="Willing E.M."/>
            <person name="Hartwig B."/>
            <person name="Bezdan D."/>
            <person name="Jiao W.B."/>
            <person name="Patel V."/>
            <person name="Velikkakam James G."/>
            <person name="Koornneef M."/>
            <person name="Ossowski S."/>
            <person name="Schneeberger K."/>
        </authorList>
    </citation>
    <scope>NUCLEOTIDE SEQUENCE [LARGE SCALE GENOMIC DNA]</scope>
    <source>
        <strain evidence="2">cv. Landsberg erecta</strain>
    </source>
</reference>
<evidence type="ECO:0000313" key="1">
    <source>
        <dbReference type="EMBL" id="OAO90633.1"/>
    </source>
</evidence>
<gene>
    <name evidence="1" type="ordered locus">AXX17_At5g27790</name>
</gene>
<proteinExistence type="predicted"/>
<evidence type="ECO:0000313" key="2">
    <source>
        <dbReference type="Proteomes" id="UP000078284"/>
    </source>
</evidence>
<dbReference type="AlphaFoldDB" id="A0A178UA31"/>
<dbReference type="EMBL" id="LUHQ01000005">
    <property type="protein sequence ID" value="OAO90633.1"/>
    <property type="molecule type" value="Genomic_DNA"/>
</dbReference>
<name>A0A178UA31_ARATH</name>
<accession>A0A178UA31</accession>
<protein>
    <submittedName>
        <fullName evidence="1">Uncharacterized protein</fullName>
    </submittedName>
</protein>